<dbReference type="EMBL" id="JASWJB010000177">
    <property type="protein sequence ID" value="KAK2594194.1"/>
    <property type="molecule type" value="Genomic_DNA"/>
</dbReference>
<evidence type="ECO:0000256" key="1">
    <source>
        <dbReference type="SAM" id="MobiDB-lite"/>
    </source>
</evidence>
<feature type="compositionally biased region" description="Polar residues" evidence="1">
    <location>
        <begin position="180"/>
        <end position="201"/>
    </location>
</feature>
<name>A0AAJ0FWB6_9HYPO</name>
<feature type="region of interest" description="Disordered" evidence="1">
    <location>
        <begin position="217"/>
        <end position="270"/>
    </location>
</feature>
<feature type="compositionally biased region" description="Polar residues" evidence="1">
    <location>
        <begin position="227"/>
        <end position="240"/>
    </location>
</feature>
<keyword evidence="2" id="KW-0732">Signal</keyword>
<reference evidence="3" key="1">
    <citation type="submission" date="2023-06" db="EMBL/GenBank/DDBJ databases">
        <title>Conoideocrella luteorostrata (Hypocreales: Clavicipitaceae), a potential biocontrol fungus for elongate hemlock scale in United States Christmas tree production areas.</title>
        <authorList>
            <person name="Barrett H."/>
            <person name="Lovett B."/>
            <person name="Macias A.M."/>
            <person name="Stajich J.E."/>
            <person name="Kasson M.T."/>
        </authorList>
    </citation>
    <scope>NUCLEOTIDE SEQUENCE</scope>
    <source>
        <strain evidence="3">ARSEF 14590</strain>
    </source>
</reference>
<feature type="compositionally biased region" description="Polar residues" evidence="1">
    <location>
        <begin position="81"/>
        <end position="103"/>
    </location>
</feature>
<sequence>MYRAILWATLVMVPSTQARLGRLPPRENSKECCPCPASGQPNNGAGTVTVTQPAQTVYVSQAEESPRQTVTVERTITAEPQTVYVTQPNGTPSNAPSGGSQVVVTVLPQPEPSQQQQQQSGGLQTVTVVNGNTQPPQQQQQQQQQPQTVTVVNGNTQPPQQQPQQQPQTGSGEQPGPSVVTKTIQPETPQQAGPQTVTINANPPAKMVSVVTVTQGEPSSEAPWSPSVFTITQGRPSSEAHSPGVVTVTASPEQPAAGSTPTTKTESPKTAAVTMQPSSLTSQQATVTAPPQVQTIIQSVDHYSTLTKTVAGGGGDNIEIVIINIYNGETSCRKKHSGKPCNAGSHQYIPPAASGSSSIPCPSVNATTSVATVYNTVLVTLPPGNGTGAAQPTGSKASVMAMGKLPRGPVSIRKW</sequence>
<comment type="caution">
    <text evidence="3">The sequence shown here is derived from an EMBL/GenBank/DDBJ whole genome shotgun (WGS) entry which is preliminary data.</text>
</comment>
<keyword evidence="4" id="KW-1185">Reference proteome</keyword>
<organism evidence="3 4">
    <name type="scientific">Conoideocrella luteorostrata</name>
    <dbReference type="NCBI Taxonomy" id="1105319"/>
    <lineage>
        <taxon>Eukaryota</taxon>
        <taxon>Fungi</taxon>
        <taxon>Dikarya</taxon>
        <taxon>Ascomycota</taxon>
        <taxon>Pezizomycotina</taxon>
        <taxon>Sordariomycetes</taxon>
        <taxon>Hypocreomycetidae</taxon>
        <taxon>Hypocreales</taxon>
        <taxon>Clavicipitaceae</taxon>
        <taxon>Conoideocrella</taxon>
    </lineage>
</organism>
<feature type="region of interest" description="Disordered" evidence="1">
    <location>
        <begin position="81"/>
        <end position="201"/>
    </location>
</feature>
<feature type="compositionally biased region" description="Low complexity" evidence="1">
    <location>
        <begin position="112"/>
        <end position="168"/>
    </location>
</feature>
<feature type="chain" id="PRO_5042527108" evidence="2">
    <location>
        <begin position="19"/>
        <end position="415"/>
    </location>
</feature>
<evidence type="ECO:0000313" key="3">
    <source>
        <dbReference type="EMBL" id="KAK2594194.1"/>
    </source>
</evidence>
<feature type="compositionally biased region" description="Low complexity" evidence="1">
    <location>
        <begin position="259"/>
        <end position="270"/>
    </location>
</feature>
<gene>
    <name evidence="3" type="ORF">QQS21_008083</name>
</gene>
<dbReference type="Proteomes" id="UP001251528">
    <property type="component" value="Unassembled WGS sequence"/>
</dbReference>
<protein>
    <submittedName>
        <fullName evidence="3">Uncharacterized protein</fullName>
    </submittedName>
</protein>
<feature type="signal peptide" evidence="2">
    <location>
        <begin position="1"/>
        <end position="18"/>
    </location>
</feature>
<accession>A0AAJ0FWB6</accession>
<proteinExistence type="predicted"/>
<evidence type="ECO:0000256" key="2">
    <source>
        <dbReference type="SAM" id="SignalP"/>
    </source>
</evidence>
<dbReference type="AlphaFoldDB" id="A0AAJ0FWB6"/>
<evidence type="ECO:0000313" key="4">
    <source>
        <dbReference type="Proteomes" id="UP001251528"/>
    </source>
</evidence>